<keyword evidence="2" id="KW-0813">Transport</keyword>
<dbReference type="Proteomes" id="UP000824175">
    <property type="component" value="Unassembled WGS sequence"/>
</dbReference>
<dbReference type="AlphaFoldDB" id="A0A9D1HL59"/>
<feature type="domain" description="Major facilitator superfamily associated" evidence="9">
    <location>
        <begin position="23"/>
        <end position="227"/>
    </location>
</feature>
<protein>
    <submittedName>
        <fullName evidence="10">MFS transporter</fullName>
    </submittedName>
</protein>
<proteinExistence type="predicted"/>
<feature type="transmembrane region" description="Helical" evidence="8">
    <location>
        <begin position="127"/>
        <end position="147"/>
    </location>
</feature>
<dbReference type="GO" id="GO:0015528">
    <property type="term" value="F:lactose:proton symporter activity"/>
    <property type="evidence" value="ECO:0007669"/>
    <property type="project" value="TreeGrafter"/>
</dbReference>
<evidence type="ECO:0000313" key="10">
    <source>
        <dbReference type="EMBL" id="HIU12578.1"/>
    </source>
</evidence>
<dbReference type="InterPro" id="IPR036259">
    <property type="entry name" value="MFS_trans_sf"/>
</dbReference>
<dbReference type="GO" id="GO:0030395">
    <property type="term" value="F:lactose binding"/>
    <property type="evidence" value="ECO:0007669"/>
    <property type="project" value="TreeGrafter"/>
</dbReference>
<reference evidence="10" key="1">
    <citation type="submission" date="2020-10" db="EMBL/GenBank/DDBJ databases">
        <authorList>
            <person name="Gilroy R."/>
        </authorList>
    </citation>
    <scope>NUCLEOTIDE SEQUENCE</scope>
    <source>
        <strain evidence="10">CHK195-11698</strain>
    </source>
</reference>
<keyword evidence="4" id="KW-0997">Cell inner membrane</keyword>
<dbReference type="InterPro" id="IPR024989">
    <property type="entry name" value="MFS_assoc_dom"/>
</dbReference>
<feature type="transmembrane region" description="Helical" evidence="8">
    <location>
        <begin position="46"/>
        <end position="66"/>
    </location>
</feature>
<dbReference type="GO" id="GO:0005886">
    <property type="term" value="C:plasma membrane"/>
    <property type="evidence" value="ECO:0007669"/>
    <property type="project" value="UniProtKB-SubCell"/>
</dbReference>
<dbReference type="EMBL" id="DVMJ01000005">
    <property type="protein sequence ID" value="HIU12578.1"/>
    <property type="molecule type" value="Genomic_DNA"/>
</dbReference>
<evidence type="ECO:0000256" key="6">
    <source>
        <dbReference type="ARBA" id="ARBA00022989"/>
    </source>
</evidence>
<feature type="transmembrane region" description="Helical" evidence="8">
    <location>
        <begin position="182"/>
        <end position="206"/>
    </location>
</feature>
<gene>
    <name evidence="10" type="ORF">IAD15_00675</name>
</gene>
<evidence type="ECO:0000256" key="3">
    <source>
        <dbReference type="ARBA" id="ARBA00022475"/>
    </source>
</evidence>
<evidence type="ECO:0000256" key="2">
    <source>
        <dbReference type="ARBA" id="ARBA00022448"/>
    </source>
</evidence>
<dbReference type="PANTHER" id="PTHR23522:SF10">
    <property type="entry name" value="3-PHENYLPROPIONIC ACID TRANSPORTER-RELATED"/>
    <property type="match status" value="1"/>
</dbReference>
<feature type="transmembrane region" description="Helical" evidence="8">
    <location>
        <begin position="218"/>
        <end position="240"/>
    </location>
</feature>
<dbReference type="PANTHER" id="PTHR23522">
    <property type="entry name" value="BLL5896 PROTEIN"/>
    <property type="match status" value="1"/>
</dbReference>
<dbReference type="Gene3D" id="1.20.1250.20">
    <property type="entry name" value="MFS general substrate transporter like domains"/>
    <property type="match status" value="1"/>
</dbReference>
<dbReference type="SUPFAM" id="SSF103473">
    <property type="entry name" value="MFS general substrate transporter"/>
    <property type="match status" value="1"/>
</dbReference>
<reference evidence="10" key="2">
    <citation type="journal article" date="2021" name="PeerJ">
        <title>Extensive microbial diversity within the chicken gut microbiome revealed by metagenomics and culture.</title>
        <authorList>
            <person name="Gilroy R."/>
            <person name="Ravi A."/>
            <person name="Getino M."/>
            <person name="Pursley I."/>
            <person name="Horton D.L."/>
            <person name="Alikhan N.F."/>
            <person name="Baker D."/>
            <person name="Gharbi K."/>
            <person name="Hall N."/>
            <person name="Watson M."/>
            <person name="Adriaenssens E.M."/>
            <person name="Foster-Nyarko E."/>
            <person name="Jarju S."/>
            <person name="Secka A."/>
            <person name="Antonio M."/>
            <person name="Oren A."/>
            <person name="Chaudhuri R.R."/>
            <person name="La Ragione R."/>
            <person name="Hildebrand F."/>
            <person name="Pallen M.J."/>
        </authorList>
    </citation>
    <scope>NUCLEOTIDE SEQUENCE</scope>
    <source>
        <strain evidence="10">CHK195-11698</strain>
    </source>
</reference>
<keyword evidence="3" id="KW-1003">Cell membrane</keyword>
<evidence type="ECO:0000313" key="11">
    <source>
        <dbReference type="Proteomes" id="UP000824175"/>
    </source>
</evidence>
<comment type="caution">
    <text evidence="10">The sequence shown here is derived from an EMBL/GenBank/DDBJ whole genome shotgun (WGS) entry which is preliminary data.</text>
</comment>
<evidence type="ECO:0000256" key="7">
    <source>
        <dbReference type="ARBA" id="ARBA00023136"/>
    </source>
</evidence>
<sequence>MGWILERTCDPDRSLSDRLPLWLWGSVAYTIGAQVSGMIYEMLFPQAHYFVFALSLLAMLFCLYQMRDQKASLPKKEKIQTKTIFKHHFTNKAFLYFVLIYCLYQGVATSQGIYFPLYMQENGASTALVGTAPLLFSLADIPIYLITDRLLARFHYRSSLIFACLVATFRFGWYALLPDPQWILYGFFLQSISNTFILIASVKVILNLVDDKYLNTAYGMLAMLAKGIFPLFVQIGYGYLLEWIPGIQGYVITYYLYAGATLLCLLLCFGISRGRKKTGSYQK</sequence>
<feature type="transmembrane region" description="Helical" evidence="8">
    <location>
        <begin position="159"/>
        <end position="176"/>
    </location>
</feature>
<dbReference type="Pfam" id="PF12832">
    <property type="entry name" value="MFS_1_like"/>
    <property type="match status" value="1"/>
</dbReference>
<feature type="transmembrane region" description="Helical" evidence="8">
    <location>
        <begin position="21"/>
        <end position="40"/>
    </location>
</feature>
<organism evidence="10 11">
    <name type="scientific">Candidatus Fimiplasma intestinipullorum</name>
    <dbReference type="NCBI Taxonomy" id="2840825"/>
    <lineage>
        <taxon>Bacteria</taxon>
        <taxon>Bacillati</taxon>
        <taxon>Bacillota</taxon>
        <taxon>Clostridia</taxon>
        <taxon>Eubacteriales</taxon>
        <taxon>Candidatus Fimiplasma</taxon>
    </lineage>
</organism>
<evidence type="ECO:0000256" key="4">
    <source>
        <dbReference type="ARBA" id="ARBA00022519"/>
    </source>
</evidence>
<evidence type="ECO:0000256" key="5">
    <source>
        <dbReference type="ARBA" id="ARBA00022692"/>
    </source>
</evidence>
<evidence type="ECO:0000256" key="1">
    <source>
        <dbReference type="ARBA" id="ARBA00004429"/>
    </source>
</evidence>
<name>A0A9D1HL59_9FIRM</name>
<evidence type="ECO:0000259" key="9">
    <source>
        <dbReference type="Pfam" id="PF12832"/>
    </source>
</evidence>
<comment type="subcellular location">
    <subcellularLocation>
        <location evidence="1">Cell inner membrane</location>
        <topology evidence="1">Multi-pass membrane protein</topology>
    </subcellularLocation>
</comment>
<keyword evidence="5 8" id="KW-0812">Transmembrane</keyword>
<evidence type="ECO:0000256" key="8">
    <source>
        <dbReference type="SAM" id="Phobius"/>
    </source>
</evidence>
<keyword evidence="6 8" id="KW-1133">Transmembrane helix</keyword>
<accession>A0A9D1HL59</accession>
<feature type="transmembrane region" description="Helical" evidence="8">
    <location>
        <begin position="252"/>
        <end position="271"/>
    </location>
</feature>
<keyword evidence="7 8" id="KW-0472">Membrane</keyword>
<feature type="transmembrane region" description="Helical" evidence="8">
    <location>
        <begin position="93"/>
        <end position="115"/>
    </location>
</feature>